<keyword evidence="3 6" id="KW-0812">Transmembrane</keyword>
<evidence type="ECO:0000256" key="1">
    <source>
        <dbReference type="ARBA" id="ARBA00004167"/>
    </source>
</evidence>
<dbReference type="GO" id="GO:0033176">
    <property type="term" value="C:proton-transporting V-type ATPase complex"/>
    <property type="evidence" value="ECO:0007669"/>
    <property type="project" value="TreeGrafter"/>
</dbReference>
<name>A0A7G3B472_LUTLO</name>
<dbReference type="GO" id="GO:0030641">
    <property type="term" value="P:regulation of cellular pH"/>
    <property type="evidence" value="ECO:0007669"/>
    <property type="project" value="TreeGrafter"/>
</dbReference>
<evidence type="ECO:0000256" key="3">
    <source>
        <dbReference type="ARBA" id="ARBA00022692"/>
    </source>
</evidence>
<comment type="similarity">
    <text evidence="2">Belongs to the vacuolar ATPase subunit S1 family.</text>
</comment>
<feature type="signal peptide" evidence="7">
    <location>
        <begin position="1"/>
        <end position="19"/>
    </location>
</feature>
<evidence type="ECO:0000256" key="4">
    <source>
        <dbReference type="ARBA" id="ARBA00022989"/>
    </source>
</evidence>
<evidence type="ECO:0000313" key="9">
    <source>
        <dbReference type="EMBL" id="MBC1180681.1"/>
    </source>
</evidence>
<dbReference type="PANTHER" id="PTHR12471">
    <property type="entry name" value="VACUOLAR ATP SYNTHASE SUBUNIT S1"/>
    <property type="match status" value="1"/>
</dbReference>
<dbReference type="GO" id="GO:0001671">
    <property type="term" value="F:ATPase activator activity"/>
    <property type="evidence" value="ECO:0007669"/>
    <property type="project" value="TreeGrafter"/>
</dbReference>
<keyword evidence="4 6" id="KW-1133">Transmembrane helix</keyword>
<evidence type="ECO:0000256" key="6">
    <source>
        <dbReference type="SAM" id="Phobius"/>
    </source>
</evidence>
<reference evidence="9" key="1">
    <citation type="journal article" date="2020" name="BMC">
        <title>Leishmania infection induces a limited differential gene expression in the sand fly midgut.</title>
        <authorList>
            <person name="Coutinho-Abreu I.V."/>
            <person name="Serafim T.D."/>
            <person name="Meneses C."/>
            <person name="Kamhawi S."/>
            <person name="Oliveira F."/>
            <person name="Valenzuela J.G."/>
        </authorList>
    </citation>
    <scope>NUCLEOTIDE SEQUENCE</scope>
    <source>
        <strain evidence="9">Jacobina</strain>
        <tissue evidence="9">Midgut</tissue>
    </source>
</reference>
<dbReference type="PANTHER" id="PTHR12471:SF7">
    <property type="entry name" value="V-TYPE PROTON ATPASE SUBUNIT S1"/>
    <property type="match status" value="1"/>
</dbReference>
<feature type="domain" description="V-type proton ATPase subunit S1/VOA1 transmembrane" evidence="8">
    <location>
        <begin position="344"/>
        <end position="382"/>
    </location>
</feature>
<proteinExistence type="inferred from homology"/>
<dbReference type="InterPro" id="IPR046756">
    <property type="entry name" value="VAS1/VOA1_TM"/>
</dbReference>
<sequence length="394" mass="43817">MRAFVSALFLVFYANAAVGFEGVPLLLWGSSQGKALSPPALNSLASGHMLSENLPNTQYTVVFVGDKLSPEALNECGEKNCFPYLENVEQKTYFANVENPIGLLATIGDERKTEWVDAGSKVTPEAGKITFVTLTPGDFSTQDAEIAQTVKDIEFAGFKNSVFIYTAKHNEVAEDNIVNRRIKREVTNKQDEPTEEPIIFFRDNETYIISYTEISYVAAGAAGPVVLNFTSAAVSRLNDTETGIALDLMGEGPKLSFHIISEHGRWWVERLLYEEKEYYLNTYIGTHIGFSFACTPTSIFFSQEEVSPNQFNKLQITRLQLEPRFTTDNTEPFVGFSDPWDCVGFVSPGILGGLFVTILLLVILAAGLSWIMEIRTMDRFDDVKGKTITINVNE</sequence>
<protein>
    <submittedName>
        <fullName evidence="9">Putative vacuolar h+-atpase v0 sector accessory subunit s1</fullName>
    </submittedName>
</protein>
<dbReference type="AlphaFoldDB" id="A0A7G3B472"/>
<dbReference type="EMBL" id="GITU01011978">
    <property type="protein sequence ID" value="MBC1180681.1"/>
    <property type="molecule type" value="Transcribed_RNA"/>
</dbReference>
<comment type="subcellular location">
    <subcellularLocation>
        <location evidence="1">Membrane</location>
        <topology evidence="1">Single-pass membrane protein</topology>
    </subcellularLocation>
</comment>
<evidence type="ECO:0000256" key="7">
    <source>
        <dbReference type="SAM" id="SignalP"/>
    </source>
</evidence>
<dbReference type="InterPro" id="IPR008388">
    <property type="entry name" value="Ac45_acc_su"/>
</dbReference>
<dbReference type="Pfam" id="PF20520">
    <property type="entry name" value="Ac45-VOA1_TM"/>
    <property type="match status" value="1"/>
</dbReference>
<evidence type="ECO:0000256" key="2">
    <source>
        <dbReference type="ARBA" id="ARBA00009037"/>
    </source>
</evidence>
<accession>A0A7G3B472</accession>
<evidence type="ECO:0000259" key="8">
    <source>
        <dbReference type="Pfam" id="PF20520"/>
    </source>
</evidence>
<feature type="transmembrane region" description="Helical" evidence="6">
    <location>
        <begin position="350"/>
        <end position="371"/>
    </location>
</feature>
<keyword evidence="5 6" id="KW-0472">Membrane</keyword>
<organism evidence="9">
    <name type="scientific">Lutzomyia longipalpis</name>
    <name type="common">Sand fly</name>
    <dbReference type="NCBI Taxonomy" id="7200"/>
    <lineage>
        <taxon>Eukaryota</taxon>
        <taxon>Metazoa</taxon>
        <taxon>Ecdysozoa</taxon>
        <taxon>Arthropoda</taxon>
        <taxon>Hexapoda</taxon>
        <taxon>Insecta</taxon>
        <taxon>Pterygota</taxon>
        <taxon>Neoptera</taxon>
        <taxon>Endopterygota</taxon>
        <taxon>Diptera</taxon>
        <taxon>Nematocera</taxon>
        <taxon>Psychodoidea</taxon>
        <taxon>Psychodidae</taxon>
        <taxon>Lutzomyia</taxon>
        <taxon>Lutzomyia</taxon>
    </lineage>
</organism>
<dbReference type="VEuPathDB" id="VectorBase:LLONM1_000731"/>
<feature type="chain" id="PRO_5040243057" evidence="7">
    <location>
        <begin position="20"/>
        <end position="394"/>
    </location>
</feature>
<keyword evidence="7" id="KW-0732">Signal</keyword>
<evidence type="ECO:0000256" key="5">
    <source>
        <dbReference type="ARBA" id="ARBA00023136"/>
    </source>
</evidence>